<comment type="caution">
    <text evidence="1">The sequence shown here is derived from an EMBL/GenBank/DDBJ whole genome shotgun (WGS) entry which is preliminary data.</text>
</comment>
<reference evidence="2" key="1">
    <citation type="journal article" date="2019" name="Int. J. Syst. Evol. Microbiol.">
        <title>The Global Catalogue of Microorganisms (GCM) 10K type strain sequencing project: providing services to taxonomists for standard genome sequencing and annotation.</title>
        <authorList>
            <consortium name="The Broad Institute Genomics Platform"/>
            <consortium name="The Broad Institute Genome Sequencing Center for Infectious Disease"/>
            <person name="Wu L."/>
            <person name="Ma J."/>
        </authorList>
    </citation>
    <scope>NUCLEOTIDE SEQUENCE [LARGE SCALE GENOMIC DNA]</scope>
    <source>
        <strain evidence="2">KCTC 13193</strain>
    </source>
</reference>
<proteinExistence type="predicted"/>
<keyword evidence="2" id="KW-1185">Reference proteome</keyword>
<dbReference type="RefSeq" id="WP_390301014.1">
    <property type="nucleotide sequence ID" value="NZ_JBHRRZ010000001.1"/>
</dbReference>
<evidence type="ECO:0000313" key="2">
    <source>
        <dbReference type="Proteomes" id="UP001595387"/>
    </source>
</evidence>
<dbReference type="EMBL" id="JBHRRZ010000001">
    <property type="protein sequence ID" value="MFC2946750.1"/>
    <property type="molecule type" value="Genomic_DNA"/>
</dbReference>
<accession>A0ABV7A193</accession>
<gene>
    <name evidence="1" type="ORF">ACFODW_00010</name>
</gene>
<evidence type="ECO:0008006" key="3">
    <source>
        <dbReference type="Google" id="ProtNLM"/>
    </source>
</evidence>
<name>A0ABV7A193_9BACI</name>
<dbReference type="Proteomes" id="UP001595387">
    <property type="component" value="Unassembled WGS sequence"/>
</dbReference>
<organism evidence="1 2">
    <name type="scientific">Virgibacillus sediminis</name>
    <dbReference type="NCBI Taxonomy" id="202260"/>
    <lineage>
        <taxon>Bacteria</taxon>
        <taxon>Bacillati</taxon>
        <taxon>Bacillota</taxon>
        <taxon>Bacilli</taxon>
        <taxon>Bacillales</taxon>
        <taxon>Bacillaceae</taxon>
        <taxon>Virgibacillus</taxon>
    </lineage>
</organism>
<protein>
    <recommendedName>
        <fullName evidence="3">Phage protein</fullName>
    </recommendedName>
</protein>
<sequence>MNLFNTFAEAVQLELFDNVEDANKWLKSNPKKQVMDIKLSSSGDKILVVYKDV</sequence>
<evidence type="ECO:0000313" key="1">
    <source>
        <dbReference type="EMBL" id="MFC2946750.1"/>
    </source>
</evidence>